<evidence type="ECO:0000313" key="6">
    <source>
        <dbReference type="Proteomes" id="UP001415857"/>
    </source>
</evidence>
<evidence type="ECO:0000256" key="1">
    <source>
        <dbReference type="ARBA" id="ARBA00007626"/>
    </source>
</evidence>
<evidence type="ECO:0000256" key="2">
    <source>
        <dbReference type="ARBA" id="ARBA00022737"/>
    </source>
</evidence>
<reference evidence="5 6" key="1">
    <citation type="journal article" date="2024" name="Plant J.">
        <title>Genome sequences and population genomics reveal climatic adaptation and genomic divergence between two closely related sweetgum species.</title>
        <authorList>
            <person name="Xu W.Q."/>
            <person name="Ren C.Q."/>
            <person name="Zhang X.Y."/>
            <person name="Comes H.P."/>
            <person name="Liu X.H."/>
            <person name="Li Y.G."/>
            <person name="Kettle C.J."/>
            <person name="Jalonen R."/>
            <person name="Gaisberger H."/>
            <person name="Ma Y.Z."/>
            <person name="Qiu Y.X."/>
        </authorList>
    </citation>
    <scope>NUCLEOTIDE SEQUENCE [LARGE SCALE GENOMIC DNA]</scope>
    <source>
        <strain evidence="5">Hangzhou</strain>
    </source>
</reference>
<evidence type="ECO:0000256" key="4">
    <source>
        <dbReference type="SAM" id="SignalP"/>
    </source>
</evidence>
<dbReference type="PANTHER" id="PTHR47874:SF4">
    <property type="entry name" value="EXPRESSED PROTEIN"/>
    <property type="match status" value="1"/>
</dbReference>
<gene>
    <name evidence="5" type="ORF">L1049_018688</name>
</gene>
<evidence type="ECO:0000256" key="3">
    <source>
        <dbReference type="PROSITE-ProRule" id="PRU00708"/>
    </source>
</evidence>
<evidence type="ECO:0008006" key="7">
    <source>
        <dbReference type="Google" id="ProtNLM"/>
    </source>
</evidence>
<dbReference type="Gene3D" id="1.25.40.10">
    <property type="entry name" value="Tetratricopeptide repeat domain"/>
    <property type="match status" value="1"/>
</dbReference>
<feature type="repeat" description="PPR" evidence="3">
    <location>
        <begin position="91"/>
        <end position="125"/>
    </location>
</feature>
<dbReference type="Pfam" id="PF13812">
    <property type="entry name" value="PPR_3"/>
    <property type="match status" value="1"/>
</dbReference>
<dbReference type="NCBIfam" id="TIGR00756">
    <property type="entry name" value="PPR"/>
    <property type="match status" value="2"/>
</dbReference>
<keyword evidence="4" id="KW-0732">Signal</keyword>
<comment type="caution">
    <text evidence="5">The sequence shown here is derived from an EMBL/GenBank/DDBJ whole genome shotgun (WGS) entry which is preliminary data.</text>
</comment>
<protein>
    <recommendedName>
        <fullName evidence="7">Pentatricopeptide repeat-containing protein</fullName>
    </recommendedName>
</protein>
<dbReference type="EMBL" id="JBBPBK010000012">
    <property type="protein sequence ID" value="KAK9273876.1"/>
    <property type="molecule type" value="Genomic_DNA"/>
</dbReference>
<keyword evidence="6" id="KW-1185">Reference proteome</keyword>
<keyword evidence="2" id="KW-0677">Repeat</keyword>
<feature type="signal peptide" evidence="4">
    <location>
        <begin position="1"/>
        <end position="17"/>
    </location>
</feature>
<dbReference type="Pfam" id="PF01535">
    <property type="entry name" value="PPR"/>
    <property type="match status" value="1"/>
</dbReference>
<dbReference type="PROSITE" id="PS51375">
    <property type="entry name" value="PPR"/>
    <property type="match status" value="1"/>
</dbReference>
<evidence type="ECO:0000313" key="5">
    <source>
        <dbReference type="EMBL" id="KAK9273876.1"/>
    </source>
</evidence>
<sequence length="301" mass="34282">MFHLQCVCLLQWRLLESNPLQLFSMPSVYACFSSGNVITALSLFEVMENSDSYKPNSDTYNAFILGYSNLGNDKAMQSSYLAKKAAGFSADLQTYEALILGCVKSRNFDTAERFFEEIVLSGVEPNVSILENMIEGLCKWKNFGKIKEFLKFMLDDGWEINGQMAKKLTGLYCELGRVEEMEELLLTLTKSNQVSEVVSQVHWGIIRLYAILDRLDDVEYSVGRMLKQGISFGCPDDVEKVICSYFRQAAYDRLDLFLEHIKGSYKLTRSNYDLLVAGYRRAGLSEKLDLVMNEMKLAEFS</sequence>
<dbReference type="InterPro" id="IPR011990">
    <property type="entry name" value="TPR-like_helical_dom_sf"/>
</dbReference>
<dbReference type="AlphaFoldDB" id="A0AAP0RAF2"/>
<organism evidence="5 6">
    <name type="scientific">Liquidambar formosana</name>
    <name type="common">Formosan gum</name>
    <dbReference type="NCBI Taxonomy" id="63359"/>
    <lineage>
        <taxon>Eukaryota</taxon>
        <taxon>Viridiplantae</taxon>
        <taxon>Streptophyta</taxon>
        <taxon>Embryophyta</taxon>
        <taxon>Tracheophyta</taxon>
        <taxon>Spermatophyta</taxon>
        <taxon>Magnoliopsida</taxon>
        <taxon>eudicotyledons</taxon>
        <taxon>Gunneridae</taxon>
        <taxon>Pentapetalae</taxon>
        <taxon>Saxifragales</taxon>
        <taxon>Altingiaceae</taxon>
        <taxon>Liquidambar</taxon>
    </lineage>
</organism>
<dbReference type="PANTHER" id="PTHR47874">
    <property type="entry name" value="EXPRESSED PROTEIN"/>
    <property type="match status" value="1"/>
</dbReference>
<feature type="chain" id="PRO_5042887882" description="Pentatricopeptide repeat-containing protein" evidence="4">
    <location>
        <begin position="18"/>
        <end position="301"/>
    </location>
</feature>
<accession>A0AAP0RAF2</accession>
<dbReference type="InterPro" id="IPR002885">
    <property type="entry name" value="PPR_rpt"/>
</dbReference>
<dbReference type="GO" id="GO:0003729">
    <property type="term" value="F:mRNA binding"/>
    <property type="evidence" value="ECO:0007669"/>
    <property type="project" value="InterPro"/>
</dbReference>
<dbReference type="InterPro" id="IPR044179">
    <property type="entry name" value="PPR5-like"/>
</dbReference>
<name>A0AAP0RAF2_LIQFO</name>
<dbReference type="Proteomes" id="UP001415857">
    <property type="component" value="Unassembled WGS sequence"/>
</dbReference>
<comment type="similarity">
    <text evidence="1">Belongs to the PPR family. P subfamily.</text>
</comment>
<proteinExistence type="inferred from homology"/>